<sequence>MAASLSNSDVPVSEIHHLYPAFTLPSHKKFTASLSLSTQNQNCSSLSISSDARKPIICKVLSETNSSLSSAFTELGRERIPIDDDGEDEEMETRQPKEPEGEIAGVWREIHGENDWVGLFDPMDPLLRSELIRYGEMAQACYDAFDFDPFSKYCGSCRYPRSKFFESLEMAHLGYNVSRYLFATANINLPNFFKKSRWPKMWSKNANWAGYVAVSDDETSRKLGRRDITIAWRGTVTRLEWIADLKDFLTPISSHRIPCPDPTVKAEAGFLDLYTEKDVDCRYCMYSAREQILSETKRLLEIYSGEEVSITITGHSLGSALAILSAYDIVETGLNSQNDNRPVPVSVFSFSGPRVGNVKLKERLEWLGVKVLRVVDVHDIVPKSPGLLFNERVPPMVLKLAEGLPWCYSHVGVELELDHKNSPFLKPTADPVCAHNLEAHLHLLDGYHGKGRRFVLASGRDPALVNKGCDFLKDHYMVPPNWRQDANKGMIRSKDGRWMQPDRSRLDDHPQDMHRHLTQLGLP</sequence>
<keyword evidence="2" id="KW-1185">Reference proteome</keyword>
<dbReference type="Proteomes" id="UP000828941">
    <property type="component" value="Chromosome 4"/>
</dbReference>
<name>A0ACB9PNA6_BAUVA</name>
<gene>
    <name evidence="1" type="ORF">L6164_010036</name>
</gene>
<protein>
    <submittedName>
        <fullName evidence="1">Uncharacterized protein</fullName>
    </submittedName>
</protein>
<accession>A0ACB9PNA6</accession>
<proteinExistence type="predicted"/>
<evidence type="ECO:0000313" key="1">
    <source>
        <dbReference type="EMBL" id="KAI4349449.1"/>
    </source>
</evidence>
<reference evidence="1 2" key="1">
    <citation type="journal article" date="2022" name="DNA Res.">
        <title>Chromosomal-level genome assembly of the orchid tree Bauhinia variegata (Leguminosae; Cercidoideae) supports the allotetraploid origin hypothesis of Bauhinia.</title>
        <authorList>
            <person name="Zhong Y."/>
            <person name="Chen Y."/>
            <person name="Zheng D."/>
            <person name="Pang J."/>
            <person name="Liu Y."/>
            <person name="Luo S."/>
            <person name="Meng S."/>
            <person name="Qian L."/>
            <person name="Wei D."/>
            <person name="Dai S."/>
            <person name="Zhou R."/>
        </authorList>
    </citation>
    <scope>NUCLEOTIDE SEQUENCE [LARGE SCALE GENOMIC DNA]</scope>
    <source>
        <strain evidence="1">BV-YZ2020</strain>
    </source>
</reference>
<organism evidence="1 2">
    <name type="scientific">Bauhinia variegata</name>
    <name type="common">Purple orchid tree</name>
    <name type="synonym">Phanera variegata</name>
    <dbReference type="NCBI Taxonomy" id="167791"/>
    <lineage>
        <taxon>Eukaryota</taxon>
        <taxon>Viridiplantae</taxon>
        <taxon>Streptophyta</taxon>
        <taxon>Embryophyta</taxon>
        <taxon>Tracheophyta</taxon>
        <taxon>Spermatophyta</taxon>
        <taxon>Magnoliopsida</taxon>
        <taxon>eudicotyledons</taxon>
        <taxon>Gunneridae</taxon>
        <taxon>Pentapetalae</taxon>
        <taxon>rosids</taxon>
        <taxon>fabids</taxon>
        <taxon>Fabales</taxon>
        <taxon>Fabaceae</taxon>
        <taxon>Cercidoideae</taxon>
        <taxon>Cercideae</taxon>
        <taxon>Bauhiniinae</taxon>
        <taxon>Bauhinia</taxon>
    </lineage>
</organism>
<comment type="caution">
    <text evidence="1">The sequence shown here is derived from an EMBL/GenBank/DDBJ whole genome shotgun (WGS) entry which is preliminary data.</text>
</comment>
<evidence type="ECO:0000313" key="2">
    <source>
        <dbReference type="Proteomes" id="UP000828941"/>
    </source>
</evidence>
<dbReference type="EMBL" id="CM039429">
    <property type="protein sequence ID" value="KAI4349449.1"/>
    <property type="molecule type" value="Genomic_DNA"/>
</dbReference>